<keyword evidence="2" id="KW-1185">Reference proteome</keyword>
<protein>
    <recommendedName>
        <fullName evidence="3">RNase H type-1 domain-containing protein</fullName>
    </recommendedName>
</protein>
<evidence type="ECO:0000313" key="1">
    <source>
        <dbReference type="EMBL" id="KAK4429086.1"/>
    </source>
</evidence>
<dbReference type="EMBL" id="JACGWO010000004">
    <property type="protein sequence ID" value="KAK4429086.1"/>
    <property type="molecule type" value="Genomic_DNA"/>
</dbReference>
<dbReference type="InterPro" id="IPR052929">
    <property type="entry name" value="RNase_H-like_EbsB-rel"/>
</dbReference>
<dbReference type="Proteomes" id="UP001293254">
    <property type="component" value="Unassembled WGS sequence"/>
</dbReference>
<dbReference type="PANTHER" id="PTHR47074:SF48">
    <property type="entry name" value="POLYNUCLEOTIDYL TRANSFERASE, RIBONUCLEASE H-LIKE SUPERFAMILY PROTEIN"/>
    <property type="match status" value="1"/>
</dbReference>
<proteinExistence type="predicted"/>
<organism evidence="1 2">
    <name type="scientific">Sesamum alatum</name>
    <dbReference type="NCBI Taxonomy" id="300844"/>
    <lineage>
        <taxon>Eukaryota</taxon>
        <taxon>Viridiplantae</taxon>
        <taxon>Streptophyta</taxon>
        <taxon>Embryophyta</taxon>
        <taxon>Tracheophyta</taxon>
        <taxon>Spermatophyta</taxon>
        <taxon>Magnoliopsida</taxon>
        <taxon>eudicotyledons</taxon>
        <taxon>Gunneridae</taxon>
        <taxon>Pentapetalae</taxon>
        <taxon>asterids</taxon>
        <taxon>lamiids</taxon>
        <taxon>Lamiales</taxon>
        <taxon>Pedaliaceae</taxon>
        <taxon>Sesamum</taxon>
    </lineage>
</organism>
<reference evidence="1" key="2">
    <citation type="journal article" date="2024" name="Plant">
        <title>Genomic evolution and insights into agronomic trait innovations of Sesamum species.</title>
        <authorList>
            <person name="Miao H."/>
            <person name="Wang L."/>
            <person name="Qu L."/>
            <person name="Liu H."/>
            <person name="Sun Y."/>
            <person name="Le M."/>
            <person name="Wang Q."/>
            <person name="Wei S."/>
            <person name="Zheng Y."/>
            <person name="Lin W."/>
            <person name="Duan Y."/>
            <person name="Cao H."/>
            <person name="Xiong S."/>
            <person name="Wang X."/>
            <person name="Wei L."/>
            <person name="Li C."/>
            <person name="Ma Q."/>
            <person name="Ju M."/>
            <person name="Zhao R."/>
            <person name="Li G."/>
            <person name="Mu C."/>
            <person name="Tian Q."/>
            <person name="Mei H."/>
            <person name="Zhang T."/>
            <person name="Gao T."/>
            <person name="Zhang H."/>
        </authorList>
    </citation>
    <scope>NUCLEOTIDE SEQUENCE</scope>
    <source>
        <strain evidence="1">3651</strain>
    </source>
</reference>
<dbReference type="AlphaFoldDB" id="A0AAE1YF12"/>
<comment type="caution">
    <text evidence="1">The sequence shown here is derived from an EMBL/GenBank/DDBJ whole genome shotgun (WGS) entry which is preliminary data.</text>
</comment>
<evidence type="ECO:0008006" key="3">
    <source>
        <dbReference type="Google" id="ProtNLM"/>
    </source>
</evidence>
<dbReference type="PANTHER" id="PTHR47074">
    <property type="entry name" value="BNAC02G40300D PROTEIN"/>
    <property type="match status" value="1"/>
</dbReference>
<name>A0AAE1YF12_9LAMI</name>
<gene>
    <name evidence="1" type="ORF">Salat_1208600</name>
</gene>
<evidence type="ECO:0000313" key="2">
    <source>
        <dbReference type="Proteomes" id="UP001293254"/>
    </source>
</evidence>
<reference evidence="1" key="1">
    <citation type="submission" date="2020-06" db="EMBL/GenBank/DDBJ databases">
        <authorList>
            <person name="Li T."/>
            <person name="Hu X."/>
            <person name="Zhang T."/>
            <person name="Song X."/>
            <person name="Zhang H."/>
            <person name="Dai N."/>
            <person name="Sheng W."/>
            <person name="Hou X."/>
            <person name="Wei L."/>
        </authorList>
    </citation>
    <scope>NUCLEOTIDE SEQUENCE</scope>
    <source>
        <strain evidence="1">3651</strain>
        <tissue evidence="1">Leaf</tissue>
    </source>
</reference>
<accession>A0AAE1YF12</accession>
<sequence length="112" mass="12867">MDVITEARLHHQEFTTCLSSLTPQQNITRRINSWSPPSQSFMKINFDGAVASRRELGIRIIARNSNWECLAWRTRCHRFPDDSTMAKAFVALEAARLGHDQGWKHIIIEGDC</sequence>